<evidence type="ECO:0000256" key="1">
    <source>
        <dbReference type="SAM" id="MobiDB-lite"/>
    </source>
</evidence>
<sequence>CIGLSFERFAADDFVREVLAERRWMRQEVPVPPPRTVLSWSVPSANLDGRPRIEVPWGDVRLMNSDGSAETDRGRPPSRGGESWQPLGQTTPPAYEQVTPELFELWQTQGPNQPPADHESDEQEASEAADSASVEDSHASRTSRPEVSHSSRQDTGPGHQIADAIDDHELELVDGRPPGPQGELSRSEPESIAVDRSTQEAVAETAGGQDVAAEADHAGSGESVEAVEAEAASTSDSTSSCQIEEIEVKDTEGFQVDEWVCEAKATARSEVDELPESAVEASTQDGQGSGLRPGLPVSDGTAHEKVTDEVVSVIMDELINDTIQSSAATEPALRHPTPIAPAFIDIFSEDSAPDGSSAESESVVQPSPRRPLQKNEELGREAVKGSPLPRKMPAKAEEIRLAAGLRTEKKASTEDGPPRPPSPPPDLRSTDTEPASTAPQADRSPKGRQDTAELISQELFDMLLGEALDAFDCTSPGRREISPLEETRLNILDGSTPASPLAGPHPIDTSDAVVAPFIEAVFQQLGVTDEAQPIIGPLPDLEEWLPAVLEVMKTRHRATRKAEDRSKGTPGRPKDEDLDPSFGETEDENVESFTRLLADELLALAHEEVKEQGPRIMGWRRPCFGEAPLSRFRAKQEGTNPSQRQTWEKVREKLTEAVRRFGYRTEGGDEIPAGRTIEADGSSGGAVTMSNMDEGIDALLEEDICSDEASWLDIKGDVQKVKDQVAGMIFMDLVDEMVTEIGSMWSA</sequence>
<feature type="region of interest" description="Disordered" evidence="1">
    <location>
        <begin position="63"/>
        <end position="94"/>
    </location>
</feature>
<organism evidence="2 3">
    <name type="scientific">Symbiodinium necroappetens</name>
    <dbReference type="NCBI Taxonomy" id="1628268"/>
    <lineage>
        <taxon>Eukaryota</taxon>
        <taxon>Sar</taxon>
        <taxon>Alveolata</taxon>
        <taxon>Dinophyceae</taxon>
        <taxon>Suessiales</taxon>
        <taxon>Symbiodiniaceae</taxon>
        <taxon>Symbiodinium</taxon>
    </lineage>
</organism>
<evidence type="ECO:0000313" key="3">
    <source>
        <dbReference type="Proteomes" id="UP000601435"/>
    </source>
</evidence>
<evidence type="ECO:0008006" key="4">
    <source>
        <dbReference type="Google" id="ProtNLM"/>
    </source>
</evidence>
<feature type="non-terminal residue" evidence="2">
    <location>
        <position position="1"/>
    </location>
</feature>
<feature type="compositionally biased region" description="Basic and acidic residues" evidence="1">
    <location>
        <begin position="135"/>
        <end position="152"/>
    </location>
</feature>
<protein>
    <recommendedName>
        <fullName evidence="4">DUF4378 domain-containing protein</fullName>
    </recommendedName>
</protein>
<reference evidence="2" key="1">
    <citation type="submission" date="2021-02" db="EMBL/GenBank/DDBJ databases">
        <authorList>
            <person name="Dougan E. K."/>
            <person name="Rhodes N."/>
            <person name="Thang M."/>
            <person name="Chan C."/>
        </authorList>
    </citation>
    <scope>NUCLEOTIDE SEQUENCE</scope>
</reference>
<feature type="region of interest" description="Disordered" evidence="1">
    <location>
        <begin position="268"/>
        <end position="304"/>
    </location>
</feature>
<evidence type="ECO:0000313" key="2">
    <source>
        <dbReference type="EMBL" id="CAE7707052.1"/>
    </source>
</evidence>
<feature type="compositionally biased region" description="Basic and acidic residues" evidence="1">
    <location>
        <begin position="373"/>
        <end position="383"/>
    </location>
</feature>
<feature type="region of interest" description="Disordered" evidence="1">
    <location>
        <begin position="326"/>
        <end position="450"/>
    </location>
</feature>
<feature type="compositionally biased region" description="Basic and acidic residues" evidence="1">
    <location>
        <begin position="560"/>
        <end position="575"/>
    </location>
</feature>
<proteinExistence type="predicted"/>
<feature type="compositionally biased region" description="Basic and acidic residues" evidence="1">
    <location>
        <begin position="394"/>
        <end position="417"/>
    </location>
</feature>
<accession>A0A812X6J0</accession>
<feature type="compositionally biased region" description="Acidic residues" evidence="1">
    <location>
        <begin position="576"/>
        <end position="587"/>
    </location>
</feature>
<keyword evidence="3" id="KW-1185">Reference proteome</keyword>
<dbReference type="EMBL" id="CAJNJA010035441">
    <property type="protein sequence ID" value="CAE7707052.1"/>
    <property type="molecule type" value="Genomic_DNA"/>
</dbReference>
<comment type="caution">
    <text evidence="2">The sequence shown here is derived from an EMBL/GenBank/DDBJ whole genome shotgun (WGS) entry which is preliminary data.</text>
</comment>
<name>A0A812X6J0_9DINO</name>
<feature type="region of interest" description="Disordered" evidence="1">
    <location>
        <begin position="555"/>
        <end position="587"/>
    </location>
</feature>
<dbReference type="Proteomes" id="UP000601435">
    <property type="component" value="Unassembled WGS sequence"/>
</dbReference>
<dbReference type="OrthoDB" id="443081at2759"/>
<gene>
    <name evidence="2" type="ORF">SNEC2469_LOCUS20380</name>
</gene>
<feature type="region of interest" description="Disordered" evidence="1">
    <location>
        <begin position="107"/>
        <end position="243"/>
    </location>
</feature>
<feature type="compositionally biased region" description="Low complexity" evidence="1">
    <location>
        <begin position="220"/>
        <end position="240"/>
    </location>
</feature>
<feature type="compositionally biased region" description="Basic and acidic residues" evidence="1">
    <location>
        <begin position="165"/>
        <end position="174"/>
    </location>
</feature>
<dbReference type="AlphaFoldDB" id="A0A812X6J0"/>